<dbReference type="Proteomes" id="UP001295469">
    <property type="component" value="Chromosome C04"/>
</dbReference>
<dbReference type="AlphaFoldDB" id="A0A816K0I6"/>
<proteinExistence type="predicted"/>
<protein>
    <submittedName>
        <fullName evidence="1">(rape) hypothetical protein</fullName>
    </submittedName>
</protein>
<reference evidence="1" key="1">
    <citation type="submission" date="2021-01" db="EMBL/GenBank/DDBJ databases">
        <authorList>
            <consortium name="Genoscope - CEA"/>
            <person name="William W."/>
        </authorList>
    </citation>
    <scope>NUCLEOTIDE SEQUENCE</scope>
</reference>
<dbReference type="EMBL" id="HG994368">
    <property type="protein sequence ID" value="CAF1857714.1"/>
    <property type="molecule type" value="Genomic_DNA"/>
</dbReference>
<accession>A0A816K0I6</accession>
<name>A0A816K0I6_BRANA</name>
<evidence type="ECO:0000313" key="1">
    <source>
        <dbReference type="EMBL" id="CAF1857714.1"/>
    </source>
</evidence>
<organism evidence="1">
    <name type="scientific">Brassica napus</name>
    <name type="common">Rape</name>
    <dbReference type="NCBI Taxonomy" id="3708"/>
    <lineage>
        <taxon>Eukaryota</taxon>
        <taxon>Viridiplantae</taxon>
        <taxon>Streptophyta</taxon>
        <taxon>Embryophyta</taxon>
        <taxon>Tracheophyta</taxon>
        <taxon>Spermatophyta</taxon>
        <taxon>Magnoliopsida</taxon>
        <taxon>eudicotyledons</taxon>
        <taxon>Gunneridae</taxon>
        <taxon>Pentapetalae</taxon>
        <taxon>rosids</taxon>
        <taxon>malvids</taxon>
        <taxon>Brassicales</taxon>
        <taxon>Brassicaceae</taxon>
        <taxon>Brassiceae</taxon>
        <taxon>Brassica</taxon>
    </lineage>
</organism>
<sequence length="257" mass="29697">MEILSSELHKHISWSCIPQCHIGDTLPTLKTPTAGSVEQRVVPLPHLPTSHLNINCGVSDDVAAVKLSVVPNTVVKRSVRFTQTRFPVRRRSLSTFLSFSRSIRRRIVSSRSRDNDAANELSVTSSAFINTYLTPSFNMIYPTHKYSIDLIISQTPLSYEQHNLNERKGGKEERLRFPVSGFRFLRFWIKQTWRRKTENSQKPYSESTQFLEREEADKANHFPAKSQPTKELRHNSLAIEHHMSSRTVFHKTFQYSL</sequence>
<gene>
    <name evidence="1" type="ORF">DARMORV10_C04P43690.1</name>
</gene>